<dbReference type="PANTHER" id="PTHR36409:SF1">
    <property type="entry name" value="BLOC-1-RELATED COMPLEX SUBUNIT 5"/>
    <property type="match status" value="1"/>
</dbReference>
<proteinExistence type="predicted"/>
<comment type="caution">
    <text evidence="3">The sequence shown here is derived from an EMBL/GenBank/DDBJ whole genome shotgun (WGS) entry which is preliminary data.</text>
</comment>
<evidence type="ECO:0000256" key="2">
    <source>
        <dbReference type="SAM" id="MobiDB-lite"/>
    </source>
</evidence>
<feature type="region of interest" description="Disordered" evidence="2">
    <location>
        <begin position="214"/>
        <end position="234"/>
    </location>
</feature>
<keyword evidence="4" id="KW-1185">Reference proteome</keyword>
<evidence type="ECO:0000313" key="3">
    <source>
        <dbReference type="EMBL" id="KAJ9561925.1"/>
    </source>
</evidence>
<feature type="compositionally biased region" description="Polar residues" evidence="2">
    <location>
        <begin position="1"/>
        <end position="14"/>
    </location>
</feature>
<feature type="coiled-coil region" evidence="1">
    <location>
        <begin position="85"/>
        <end position="112"/>
    </location>
</feature>
<accession>A0AA38TVX4</accession>
<dbReference type="AlphaFoldDB" id="A0AA38TVX4"/>
<sequence>MGSSESTLSSSQNGEDGITIVSDRSETVDPVLEKLQSLKIGTPILTSKPTESSLADILVRKPSSNSSDAGVVDPKVILDLFSAYQQWQEEQAHNINKRQEELENKIKAVDALAVKLFKKYKFSDSAMKSTSRHLSGGFAKSNSMAFPTTWRLLFICLAVIDQYISIFRTKLQKMHTVHQLQVEVGELKGRLTEVVSNCAGICKRIAAEGPESLHSSVKPFTSLSSMSKDPPSPL</sequence>
<dbReference type="EMBL" id="JARYMX010000002">
    <property type="protein sequence ID" value="KAJ9561925.1"/>
    <property type="molecule type" value="Genomic_DNA"/>
</dbReference>
<evidence type="ECO:0000313" key="4">
    <source>
        <dbReference type="Proteomes" id="UP001172457"/>
    </source>
</evidence>
<gene>
    <name evidence="3" type="ORF">OSB04_007085</name>
</gene>
<feature type="region of interest" description="Disordered" evidence="2">
    <location>
        <begin position="1"/>
        <end position="22"/>
    </location>
</feature>
<dbReference type="Proteomes" id="UP001172457">
    <property type="component" value="Chromosome 2"/>
</dbReference>
<reference evidence="3" key="1">
    <citation type="submission" date="2023-03" db="EMBL/GenBank/DDBJ databases">
        <title>Chromosome-scale reference genome and RAD-based genetic map of yellow starthistle (Centaurea solstitialis) reveal putative structural variation and QTLs associated with invader traits.</title>
        <authorList>
            <person name="Reatini B."/>
            <person name="Cang F.A."/>
            <person name="Jiang Q."/>
            <person name="Mckibben M.T.W."/>
            <person name="Barker M.S."/>
            <person name="Rieseberg L.H."/>
            <person name="Dlugosch K.M."/>
        </authorList>
    </citation>
    <scope>NUCLEOTIDE SEQUENCE</scope>
    <source>
        <strain evidence="3">CAN-66</strain>
        <tissue evidence="3">Leaf</tissue>
    </source>
</reference>
<protein>
    <submittedName>
        <fullName evidence="3">Uncharacterized protein</fullName>
    </submittedName>
</protein>
<keyword evidence="1" id="KW-0175">Coiled coil</keyword>
<evidence type="ECO:0000256" key="1">
    <source>
        <dbReference type="SAM" id="Coils"/>
    </source>
</evidence>
<feature type="compositionally biased region" description="Polar residues" evidence="2">
    <location>
        <begin position="214"/>
        <end position="227"/>
    </location>
</feature>
<dbReference type="PANTHER" id="PTHR36409">
    <property type="entry name" value="EXPRESSED PROTEIN"/>
    <property type="match status" value="1"/>
</dbReference>
<organism evidence="3 4">
    <name type="scientific">Centaurea solstitialis</name>
    <name type="common">yellow star-thistle</name>
    <dbReference type="NCBI Taxonomy" id="347529"/>
    <lineage>
        <taxon>Eukaryota</taxon>
        <taxon>Viridiplantae</taxon>
        <taxon>Streptophyta</taxon>
        <taxon>Embryophyta</taxon>
        <taxon>Tracheophyta</taxon>
        <taxon>Spermatophyta</taxon>
        <taxon>Magnoliopsida</taxon>
        <taxon>eudicotyledons</taxon>
        <taxon>Gunneridae</taxon>
        <taxon>Pentapetalae</taxon>
        <taxon>asterids</taxon>
        <taxon>campanulids</taxon>
        <taxon>Asterales</taxon>
        <taxon>Asteraceae</taxon>
        <taxon>Carduoideae</taxon>
        <taxon>Cardueae</taxon>
        <taxon>Centaureinae</taxon>
        <taxon>Centaurea</taxon>
    </lineage>
</organism>
<name>A0AA38TVX4_9ASTR</name>